<evidence type="ECO:0000256" key="1">
    <source>
        <dbReference type="SAM" id="Phobius"/>
    </source>
</evidence>
<feature type="transmembrane region" description="Helical" evidence="1">
    <location>
        <begin position="15"/>
        <end position="40"/>
    </location>
</feature>
<reference evidence="2" key="2">
    <citation type="journal article" date="2015" name="Data Brief">
        <title>Shoot transcriptome of the giant reed, Arundo donax.</title>
        <authorList>
            <person name="Barrero R.A."/>
            <person name="Guerrero F.D."/>
            <person name="Moolhuijzen P."/>
            <person name="Goolsby J.A."/>
            <person name="Tidwell J."/>
            <person name="Bellgard S.E."/>
            <person name="Bellgard M.I."/>
        </authorList>
    </citation>
    <scope>NUCLEOTIDE SEQUENCE</scope>
    <source>
        <tissue evidence="2">Shoot tissue taken approximately 20 cm above the soil surface</tissue>
    </source>
</reference>
<evidence type="ECO:0000313" key="2">
    <source>
        <dbReference type="EMBL" id="JAD23196.1"/>
    </source>
</evidence>
<accession>A0A0A8YB41</accession>
<name>A0A0A8YB41_ARUDO</name>
<proteinExistence type="predicted"/>
<keyword evidence="1" id="KW-0472">Membrane</keyword>
<protein>
    <submittedName>
        <fullName evidence="2">Uncharacterized protein</fullName>
    </submittedName>
</protein>
<reference evidence="2" key="1">
    <citation type="submission" date="2014-09" db="EMBL/GenBank/DDBJ databases">
        <authorList>
            <person name="Magalhaes I.L.F."/>
            <person name="Oliveira U."/>
            <person name="Santos F.R."/>
            <person name="Vidigal T.H.D.A."/>
            <person name="Brescovit A.D."/>
            <person name="Santos A.J."/>
        </authorList>
    </citation>
    <scope>NUCLEOTIDE SEQUENCE</scope>
    <source>
        <tissue evidence="2">Shoot tissue taken approximately 20 cm above the soil surface</tissue>
    </source>
</reference>
<sequence>MHIKSCSFDFIRKTWYLWIFLVWLYLNLPVFINYGFDVYVGDHRRTSIRKDQYWKAIKYTCASWTANLGEERC</sequence>
<dbReference type="AlphaFoldDB" id="A0A0A8YB41"/>
<keyword evidence="1" id="KW-0812">Transmembrane</keyword>
<keyword evidence="1" id="KW-1133">Transmembrane helix</keyword>
<dbReference type="EMBL" id="GBRH01274699">
    <property type="protein sequence ID" value="JAD23196.1"/>
    <property type="molecule type" value="Transcribed_RNA"/>
</dbReference>
<organism evidence="2">
    <name type="scientific">Arundo donax</name>
    <name type="common">Giant reed</name>
    <name type="synonym">Donax arundinaceus</name>
    <dbReference type="NCBI Taxonomy" id="35708"/>
    <lineage>
        <taxon>Eukaryota</taxon>
        <taxon>Viridiplantae</taxon>
        <taxon>Streptophyta</taxon>
        <taxon>Embryophyta</taxon>
        <taxon>Tracheophyta</taxon>
        <taxon>Spermatophyta</taxon>
        <taxon>Magnoliopsida</taxon>
        <taxon>Liliopsida</taxon>
        <taxon>Poales</taxon>
        <taxon>Poaceae</taxon>
        <taxon>PACMAD clade</taxon>
        <taxon>Arundinoideae</taxon>
        <taxon>Arundineae</taxon>
        <taxon>Arundo</taxon>
    </lineage>
</organism>